<feature type="transmembrane region" description="Helical" evidence="6">
    <location>
        <begin position="186"/>
        <end position="209"/>
    </location>
</feature>
<comment type="subcellular location">
    <subcellularLocation>
        <location evidence="1">Membrane</location>
        <topology evidence="1">Multi-pass membrane protein</topology>
    </subcellularLocation>
</comment>
<feature type="transmembrane region" description="Helical" evidence="6">
    <location>
        <begin position="151"/>
        <end position="174"/>
    </location>
</feature>
<dbReference type="PANTHER" id="PTHR48022:SF41">
    <property type="entry name" value="MAJOR FACILITATOR SUPERFAMILY (MFS) PROFILE DOMAIN-CONTAINING PROTEIN"/>
    <property type="match status" value="1"/>
</dbReference>
<organism evidence="8 9">
    <name type="scientific">Sporothrix eucalyptigena</name>
    <dbReference type="NCBI Taxonomy" id="1812306"/>
    <lineage>
        <taxon>Eukaryota</taxon>
        <taxon>Fungi</taxon>
        <taxon>Dikarya</taxon>
        <taxon>Ascomycota</taxon>
        <taxon>Pezizomycotina</taxon>
        <taxon>Sordariomycetes</taxon>
        <taxon>Sordariomycetidae</taxon>
        <taxon>Ophiostomatales</taxon>
        <taxon>Ophiostomataceae</taxon>
        <taxon>Sporothrix</taxon>
    </lineage>
</organism>
<feature type="transmembrane region" description="Helical" evidence="6">
    <location>
        <begin position="343"/>
        <end position="363"/>
    </location>
</feature>
<feature type="transmembrane region" description="Helical" evidence="6">
    <location>
        <begin position="308"/>
        <end position="331"/>
    </location>
</feature>
<accession>A0ABP0BNS6</accession>
<feature type="transmembrane region" description="Helical" evidence="6">
    <location>
        <begin position="466"/>
        <end position="488"/>
    </location>
</feature>
<evidence type="ECO:0000313" key="8">
    <source>
        <dbReference type="EMBL" id="CAK7221290.1"/>
    </source>
</evidence>
<comment type="caution">
    <text evidence="8">The sequence shown here is derived from an EMBL/GenBank/DDBJ whole genome shotgun (WGS) entry which is preliminary data.</text>
</comment>
<dbReference type="InterPro" id="IPR020846">
    <property type="entry name" value="MFS_dom"/>
</dbReference>
<evidence type="ECO:0000313" key="9">
    <source>
        <dbReference type="Proteomes" id="UP001642482"/>
    </source>
</evidence>
<evidence type="ECO:0000256" key="4">
    <source>
        <dbReference type="ARBA" id="ARBA00022989"/>
    </source>
</evidence>
<dbReference type="Gene3D" id="1.20.1250.20">
    <property type="entry name" value="MFS general substrate transporter like domains"/>
    <property type="match status" value="1"/>
</dbReference>
<sequence length="534" mass="58186">MHTGRAQAVEDRAAAIEEPPVVSNTTNNQATVLEAAKQHPKVILFCVLMTVGPMMYGFDNIIVSVVTAMPSFKEDFGEIYNGTYIIPSIWLALWNAMVQIGCMVGSLANGPLADRYGRRTTFSIGGLIGVGAIGIIYASDLASGLDQRRGVYLAGKTLLGGALGLLNSTCQTYISEVAPDRLRGPLLSLFTFFMVVGQLIAISIVYARIGMTGSAAYRVTFASQWACAGCAVLVAFVIPESPTHLLRRGNVEGACRSYRRLYDPATVDAGMRELAATLENEDNHQQVVQDETSYRDIFKGTNWRRTRIIFYANTLQQCLGVTLLSNSTYFLELAGMSANKSVMITEVGLGLGLPANVISWFAMTMLGRRTILLFSTGAVGLIWLGIGVAGCWPDSPQALWFIGVMLIVVVFFYGLGVGGAYPVVGAETSSVRLRAKSQGFGFLVNGFFSWAFNFFVPYMFDADEAALGGKIGFFFFGLCVIGVIIVYIEIPETKGRTYAELDEMFEKRLPTRLFASYVCENHIAQVTNEKALED</sequence>
<dbReference type="PANTHER" id="PTHR48022">
    <property type="entry name" value="PLASTIDIC GLUCOSE TRANSPORTER 4"/>
    <property type="match status" value="1"/>
</dbReference>
<feature type="transmembrane region" description="Helical" evidence="6">
    <location>
        <begin position="398"/>
        <end position="421"/>
    </location>
</feature>
<feature type="domain" description="Major facilitator superfamily (MFS) profile" evidence="7">
    <location>
        <begin position="45"/>
        <end position="494"/>
    </location>
</feature>
<name>A0ABP0BNS6_9PEZI</name>
<dbReference type="InterPro" id="IPR005828">
    <property type="entry name" value="MFS_sugar_transport-like"/>
</dbReference>
<protein>
    <recommendedName>
        <fullName evidence="7">Major facilitator superfamily (MFS) profile domain-containing protein</fullName>
    </recommendedName>
</protein>
<evidence type="ECO:0000256" key="1">
    <source>
        <dbReference type="ARBA" id="ARBA00004141"/>
    </source>
</evidence>
<feature type="transmembrane region" description="Helical" evidence="6">
    <location>
        <begin position="89"/>
        <end position="108"/>
    </location>
</feature>
<keyword evidence="3 6" id="KW-0812">Transmembrane</keyword>
<dbReference type="Proteomes" id="UP001642482">
    <property type="component" value="Unassembled WGS sequence"/>
</dbReference>
<dbReference type="InterPro" id="IPR036259">
    <property type="entry name" value="MFS_trans_sf"/>
</dbReference>
<proteinExistence type="inferred from homology"/>
<dbReference type="Pfam" id="PF00083">
    <property type="entry name" value="Sugar_tr"/>
    <property type="match status" value="1"/>
</dbReference>
<gene>
    <name evidence="8" type="ORF">SEUCBS140593_004521</name>
</gene>
<evidence type="ECO:0000256" key="2">
    <source>
        <dbReference type="ARBA" id="ARBA00010992"/>
    </source>
</evidence>
<evidence type="ECO:0000256" key="6">
    <source>
        <dbReference type="SAM" id="Phobius"/>
    </source>
</evidence>
<feature type="transmembrane region" description="Helical" evidence="6">
    <location>
        <begin position="215"/>
        <end position="238"/>
    </location>
</feature>
<dbReference type="EMBL" id="CAWUHD010000039">
    <property type="protein sequence ID" value="CAK7221290.1"/>
    <property type="molecule type" value="Genomic_DNA"/>
</dbReference>
<evidence type="ECO:0000256" key="3">
    <source>
        <dbReference type="ARBA" id="ARBA00022692"/>
    </source>
</evidence>
<feature type="transmembrane region" description="Helical" evidence="6">
    <location>
        <begin position="120"/>
        <end position="139"/>
    </location>
</feature>
<evidence type="ECO:0000256" key="5">
    <source>
        <dbReference type="ARBA" id="ARBA00023136"/>
    </source>
</evidence>
<keyword evidence="5 6" id="KW-0472">Membrane</keyword>
<dbReference type="InterPro" id="IPR050360">
    <property type="entry name" value="MFS_Sugar_Transporters"/>
</dbReference>
<feature type="transmembrane region" description="Helical" evidence="6">
    <location>
        <begin position="442"/>
        <end position="460"/>
    </location>
</feature>
<keyword evidence="9" id="KW-1185">Reference proteome</keyword>
<feature type="transmembrane region" description="Helical" evidence="6">
    <location>
        <begin position="370"/>
        <end position="392"/>
    </location>
</feature>
<reference evidence="8 9" key="1">
    <citation type="submission" date="2024-01" db="EMBL/GenBank/DDBJ databases">
        <authorList>
            <person name="Allen C."/>
            <person name="Tagirdzhanova G."/>
        </authorList>
    </citation>
    <scope>NUCLEOTIDE SEQUENCE [LARGE SCALE GENOMIC DNA]</scope>
</reference>
<feature type="transmembrane region" description="Helical" evidence="6">
    <location>
        <begin position="42"/>
        <end position="69"/>
    </location>
</feature>
<dbReference type="SUPFAM" id="SSF103473">
    <property type="entry name" value="MFS general substrate transporter"/>
    <property type="match status" value="1"/>
</dbReference>
<comment type="similarity">
    <text evidence="2">Belongs to the major facilitator superfamily. Sugar transporter (TC 2.A.1.1) family.</text>
</comment>
<evidence type="ECO:0000259" key="7">
    <source>
        <dbReference type="PROSITE" id="PS50850"/>
    </source>
</evidence>
<keyword evidence="4 6" id="KW-1133">Transmembrane helix</keyword>
<dbReference type="PROSITE" id="PS50850">
    <property type="entry name" value="MFS"/>
    <property type="match status" value="1"/>
</dbReference>